<evidence type="ECO:0000256" key="2">
    <source>
        <dbReference type="PIRSR" id="PIRSR039026-1"/>
    </source>
</evidence>
<dbReference type="GO" id="GO:0031317">
    <property type="term" value="C:tripartite ATP-independent periplasmic transporter complex"/>
    <property type="evidence" value="ECO:0007669"/>
    <property type="project" value="InterPro"/>
</dbReference>
<feature type="signal peptide" evidence="4">
    <location>
        <begin position="1"/>
        <end position="19"/>
    </location>
</feature>
<keyword evidence="1 4" id="KW-0732">Signal</keyword>
<feature type="binding site" evidence="2">
    <location>
        <position position="151"/>
    </location>
    <ligand>
        <name>substrate</name>
    </ligand>
</feature>
<feature type="chain" id="PRO_5007281545" evidence="4">
    <location>
        <begin position="20"/>
        <end position="354"/>
    </location>
</feature>
<feature type="binding site" evidence="3">
    <location>
        <position position="234"/>
    </location>
    <ligand>
        <name>substrate</name>
    </ligand>
</feature>
<dbReference type="OrthoDB" id="9769667at2"/>
<proteinExistence type="predicted"/>
<dbReference type="Pfam" id="PF03480">
    <property type="entry name" value="DctP"/>
    <property type="match status" value="1"/>
</dbReference>
<dbReference type="PIRSF" id="PIRSF039026">
    <property type="entry name" value="SiaP"/>
    <property type="match status" value="1"/>
</dbReference>
<keyword evidence="3" id="KW-0479">Metal-binding</keyword>
<dbReference type="PANTHER" id="PTHR33376:SF5">
    <property type="entry name" value="EXTRACYTOPLASMIC SOLUTE RECEPTOR PROTEIN"/>
    <property type="match status" value="1"/>
</dbReference>
<sequence length="354" mass="40069">MRKFLATFLAFATATTLFASDNDKKVYRLKLATSYENTMPVLGDVVADFKKYADELSGGRLQIRIDTPTKHKAPFEVFDFVKAGQYDLAYTALYYFKGKDPKTMLWTAVPFGMNTPEQHAWFYYGGGKELSDKMFAQYNMKSIPMGSTGIQMGGWFRKEVNSLADLQGLKVRIPGFGGEVMSKLGASINTIPTGELYMALEMGTIDAVEWVSPVYDMSLGFGKVAKYYYTGWQEPTADTHLLVNNKSYEKLPKDLQLILEAAARMAGEDMLNKGFYENSRIWSQMKTQNPNIEVKSFPKDVVDGLRKATNEILDAEAAKDPMFKEILESQRAFQKIGREWYKISDFAYIQNTAE</sequence>
<accession>A0A128EHZ1</accession>
<dbReference type="EMBL" id="FIZP01000005">
    <property type="protein sequence ID" value="CZE47982.1"/>
    <property type="molecule type" value="Genomic_DNA"/>
</dbReference>
<evidence type="ECO:0000313" key="5">
    <source>
        <dbReference type="EMBL" id="CZE47982.1"/>
    </source>
</evidence>
<dbReference type="Proteomes" id="UP000069632">
    <property type="component" value="Unassembled WGS sequence"/>
</dbReference>
<protein>
    <submittedName>
        <fullName evidence="5">Trap-type mannitol/chloroaromatic compound transport system, periplasmic component</fullName>
    </submittedName>
</protein>
<evidence type="ECO:0000256" key="4">
    <source>
        <dbReference type="SAM" id="SignalP"/>
    </source>
</evidence>
<dbReference type="InterPro" id="IPR026289">
    <property type="entry name" value="SBP_TakP-like"/>
</dbReference>
<name>A0A128EHZ1_9BACT</name>
<dbReference type="Gene3D" id="3.40.190.170">
    <property type="entry name" value="Bacterial extracellular solute-binding protein, family 7"/>
    <property type="match status" value="1"/>
</dbReference>
<dbReference type="InterPro" id="IPR038404">
    <property type="entry name" value="TRAP_DctP_sf"/>
</dbReference>
<dbReference type="RefSeq" id="WP_082258979.1">
    <property type="nucleotide sequence ID" value="NZ_CP053844.1"/>
</dbReference>
<dbReference type="GO" id="GO:0046872">
    <property type="term" value="F:metal ion binding"/>
    <property type="evidence" value="ECO:0007669"/>
    <property type="project" value="UniProtKB-KW"/>
</dbReference>
<dbReference type="SUPFAM" id="SSF53850">
    <property type="entry name" value="Periplasmic binding protein-like II"/>
    <property type="match status" value="1"/>
</dbReference>
<feature type="binding site" evidence="2">
    <location>
        <position position="172"/>
    </location>
    <ligand>
        <name>substrate</name>
    </ligand>
</feature>
<dbReference type="PANTHER" id="PTHR33376">
    <property type="match status" value="1"/>
</dbReference>
<dbReference type="AlphaFoldDB" id="A0A128EHZ1"/>
<reference evidence="5 6" key="1">
    <citation type="submission" date="2016-02" db="EMBL/GenBank/DDBJ databases">
        <authorList>
            <consortium name="Pathogen Informatics"/>
        </authorList>
    </citation>
    <scope>NUCLEOTIDE SEQUENCE [LARGE SCALE GENOMIC DNA]</scope>
    <source>
        <strain evidence="5 6">RC20</strain>
    </source>
</reference>
<feature type="binding site" evidence="3">
    <location>
        <position position="209"/>
    </location>
    <ligand>
        <name>substrate</name>
    </ligand>
</feature>
<dbReference type="Gene3D" id="3.40.190.10">
    <property type="entry name" value="Periplasmic binding protein-like II"/>
    <property type="match status" value="1"/>
</dbReference>
<evidence type="ECO:0000256" key="3">
    <source>
        <dbReference type="PIRSR" id="PIRSR039026-2"/>
    </source>
</evidence>
<dbReference type="GO" id="GO:0055085">
    <property type="term" value="P:transmembrane transport"/>
    <property type="evidence" value="ECO:0007669"/>
    <property type="project" value="InterPro"/>
</dbReference>
<dbReference type="NCBIfam" id="NF037995">
    <property type="entry name" value="TRAP_S1"/>
    <property type="match status" value="1"/>
</dbReference>
<feature type="binding site" evidence="3">
    <location>
        <position position="210"/>
    </location>
    <ligand>
        <name>Na(+)</name>
        <dbReference type="ChEBI" id="CHEBI:29101"/>
    </ligand>
</feature>
<evidence type="ECO:0000256" key="1">
    <source>
        <dbReference type="ARBA" id="ARBA00022729"/>
    </source>
</evidence>
<gene>
    <name evidence="5" type="primary">siaP</name>
    <name evidence="5" type="ORF">ERS672216_01168</name>
</gene>
<dbReference type="InterPro" id="IPR018389">
    <property type="entry name" value="DctP_fam"/>
</dbReference>
<organism evidence="5 6">
    <name type="scientific">Campylobacter geochelonis</name>
    <dbReference type="NCBI Taxonomy" id="1780362"/>
    <lineage>
        <taxon>Bacteria</taxon>
        <taxon>Pseudomonadati</taxon>
        <taxon>Campylobacterota</taxon>
        <taxon>Epsilonproteobacteria</taxon>
        <taxon>Campylobacterales</taxon>
        <taxon>Campylobacteraceae</taxon>
        <taxon>Campylobacter</taxon>
    </lineage>
</organism>
<keyword evidence="6" id="KW-1185">Reference proteome</keyword>
<evidence type="ECO:0000313" key="6">
    <source>
        <dbReference type="Proteomes" id="UP000069632"/>
    </source>
</evidence>